<dbReference type="GO" id="GO:0006207">
    <property type="term" value="P:'de novo' pyrimidine nucleobase biosynthetic process"/>
    <property type="evidence" value="ECO:0007669"/>
    <property type="project" value="InterPro"/>
</dbReference>
<keyword evidence="5" id="KW-0210">Decarboxylase</keyword>
<comment type="catalytic activity">
    <reaction evidence="9">
        <text>orotidine 5'-phosphate + H(+) = UMP + CO2</text>
        <dbReference type="Rhea" id="RHEA:11596"/>
        <dbReference type="ChEBI" id="CHEBI:15378"/>
        <dbReference type="ChEBI" id="CHEBI:16526"/>
        <dbReference type="ChEBI" id="CHEBI:57538"/>
        <dbReference type="ChEBI" id="CHEBI:57865"/>
        <dbReference type="EC" id="4.1.1.23"/>
    </reaction>
</comment>
<sequence>MSTHSSPEDFGNQLDTVFDRFGHLCVGIDPHPYLFDRWGYDDSSRTLSEFSLRVLDACVGKVGLIKPQVAFFERWGSAGYAALERLIHRARESNILVIADAKRGDIGSTMQAYAQTWLSSGSPLESDAMTASPYLGLGSLEDTLRIAEAQSKGVFVLAATSNPEAREVQSAIIEHGDNTGSTLARSVMRGVVAFNQASGKIVGGVVIGATVDLRDFAVDADEFAGMPILAPGFGFQGADPKDARRLFGPLAQRLIVTETRSILEAGPDGINETIIRRAGLVAEALR</sequence>
<evidence type="ECO:0000256" key="2">
    <source>
        <dbReference type="ARBA" id="ARBA00008847"/>
    </source>
</evidence>
<evidence type="ECO:0000256" key="3">
    <source>
        <dbReference type="ARBA" id="ARBA00012321"/>
    </source>
</evidence>
<keyword evidence="6" id="KW-0665">Pyrimidine biosynthesis</keyword>
<dbReference type="EC" id="4.1.1.23" evidence="3"/>
<name>A0A6J6CUH9_9ZZZZ</name>
<dbReference type="UniPathway" id="UPA00070">
    <property type="reaction ID" value="UER00120"/>
</dbReference>
<accession>A0A6J6CUH9</accession>
<dbReference type="EMBL" id="CAEZTD010000015">
    <property type="protein sequence ID" value="CAB4555210.1"/>
    <property type="molecule type" value="Genomic_DNA"/>
</dbReference>
<proteinExistence type="inferred from homology"/>
<dbReference type="CDD" id="cd04725">
    <property type="entry name" value="OMP_decarboxylase_like"/>
    <property type="match status" value="1"/>
</dbReference>
<evidence type="ECO:0000256" key="6">
    <source>
        <dbReference type="ARBA" id="ARBA00022975"/>
    </source>
</evidence>
<evidence type="ECO:0000256" key="4">
    <source>
        <dbReference type="ARBA" id="ARBA00021923"/>
    </source>
</evidence>
<protein>
    <recommendedName>
        <fullName evidence="4">Orotidine 5'-phosphate decarboxylase</fullName>
        <ecNumber evidence="3">4.1.1.23</ecNumber>
    </recommendedName>
    <alternativeName>
        <fullName evidence="8">OMP decarboxylase</fullName>
    </alternativeName>
</protein>
<organism evidence="11">
    <name type="scientific">freshwater metagenome</name>
    <dbReference type="NCBI Taxonomy" id="449393"/>
    <lineage>
        <taxon>unclassified sequences</taxon>
        <taxon>metagenomes</taxon>
        <taxon>ecological metagenomes</taxon>
    </lineage>
</organism>
<evidence type="ECO:0000256" key="1">
    <source>
        <dbReference type="ARBA" id="ARBA00004861"/>
    </source>
</evidence>
<evidence type="ECO:0000313" key="11">
    <source>
        <dbReference type="EMBL" id="CAB4555210.1"/>
    </source>
</evidence>
<reference evidence="11" key="1">
    <citation type="submission" date="2020-05" db="EMBL/GenBank/DDBJ databases">
        <authorList>
            <person name="Chiriac C."/>
            <person name="Salcher M."/>
            <person name="Ghai R."/>
            <person name="Kavagutti S V."/>
        </authorList>
    </citation>
    <scope>NUCLEOTIDE SEQUENCE</scope>
</reference>
<dbReference type="Pfam" id="PF00215">
    <property type="entry name" value="OMPdecase"/>
    <property type="match status" value="1"/>
</dbReference>
<comment type="pathway">
    <text evidence="1">Pyrimidine metabolism; UMP biosynthesis via de novo pathway; UMP from orotate: step 2/2.</text>
</comment>
<evidence type="ECO:0000256" key="8">
    <source>
        <dbReference type="ARBA" id="ARBA00033428"/>
    </source>
</evidence>
<dbReference type="SUPFAM" id="SSF51366">
    <property type="entry name" value="Ribulose-phoshate binding barrel"/>
    <property type="match status" value="1"/>
</dbReference>
<evidence type="ECO:0000256" key="5">
    <source>
        <dbReference type="ARBA" id="ARBA00022793"/>
    </source>
</evidence>
<dbReference type="InterPro" id="IPR011060">
    <property type="entry name" value="RibuloseP-bd_barrel"/>
</dbReference>
<dbReference type="InterPro" id="IPR011995">
    <property type="entry name" value="OMPdecase_type-2"/>
</dbReference>
<dbReference type="SMART" id="SM00934">
    <property type="entry name" value="OMPdecase"/>
    <property type="match status" value="1"/>
</dbReference>
<evidence type="ECO:0000259" key="10">
    <source>
        <dbReference type="SMART" id="SM00934"/>
    </source>
</evidence>
<dbReference type="GO" id="GO:0044205">
    <property type="term" value="P:'de novo' UMP biosynthetic process"/>
    <property type="evidence" value="ECO:0007669"/>
    <property type="project" value="UniProtKB-UniPathway"/>
</dbReference>
<dbReference type="PROSITE" id="PS00156">
    <property type="entry name" value="OMPDECASE"/>
    <property type="match status" value="1"/>
</dbReference>
<gene>
    <name evidence="11" type="ORF">UFOPK1591_00326</name>
</gene>
<dbReference type="PANTHER" id="PTHR43375:SF1">
    <property type="entry name" value="OROTIDINE 5'-PHOSPHATE DECARBOXYLASE"/>
    <property type="match status" value="1"/>
</dbReference>
<feature type="domain" description="Orotidine 5'-phosphate decarboxylase" evidence="10">
    <location>
        <begin position="23"/>
        <end position="275"/>
    </location>
</feature>
<dbReference type="GO" id="GO:0004590">
    <property type="term" value="F:orotidine-5'-phosphate decarboxylase activity"/>
    <property type="evidence" value="ECO:0007669"/>
    <property type="project" value="UniProtKB-EC"/>
</dbReference>
<evidence type="ECO:0000256" key="9">
    <source>
        <dbReference type="ARBA" id="ARBA00049157"/>
    </source>
</evidence>
<dbReference type="NCBIfam" id="TIGR02127">
    <property type="entry name" value="pyrF_sub2"/>
    <property type="match status" value="1"/>
</dbReference>
<comment type="similarity">
    <text evidence="2">Belongs to the OMP decarboxylase family. Type 2 subfamily.</text>
</comment>
<dbReference type="PANTHER" id="PTHR43375">
    <property type="entry name" value="OROTIDINE 5'-PHOSPHATE DECARBOXYLASE"/>
    <property type="match status" value="1"/>
</dbReference>
<evidence type="ECO:0000256" key="7">
    <source>
        <dbReference type="ARBA" id="ARBA00023239"/>
    </source>
</evidence>
<dbReference type="InterPro" id="IPR013785">
    <property type="entry name" value="Aldolase_TIM"/>
</dbReference>
<dbReference type="AlphaFoldDB" id="A0A6J6CUH9"/>
<keyword evidence="7" id="KW-0456">Lyase</keyword>
<dbReference type="InterPro" id="IPR001754">
    <property type="entry name" value="OMPdeCOase_dom"/>
</dbReference>
<dbReference type="InterPro" id="IPR018089">
    <property type="entry name" value="OMPdecase_AS"/>
</dbReference>
<dbReference type="Gene3D" id="3.20.20.70">
    <property type="entry name" value="Aldolase class I"/>
    <property type="match status" value="1"/>
</dbReference>